<evidence type="ECO:0000256" key="1">
    <source>
        <dbReference type="SAM" id="MobiDB-lite"/>
    </source>
</evidence>
<keyword evidence="3" id="KW-1185">Reference proteome</keyword>
<name>A0A4Y8R8K7_9HYPH</name>
<gene>
    <name evidence="2" type="ORF">E3C22_22710</name>
</gene>
<sequence>MRRRRPLIHPTPEEDAAITAAALSDPDNPPLTDEELEQMRPARDVMPRELFEKLTGTKAVFVADEVVAHFKEKFGPDWEEEMRDVLRAATERKDEAAE</sequence>
<evidence type="ECO:0008006" key="4">
    <source>
        <dbReference type="Google" id="ProtNLM"/>
    </source>
</evidence>
<dbReference type="RefSeq" id="WP_134764175.1">
    <property type="nucleotide sequence ID" value="NZ_SOZD01000012.1"/>
</dbReference>
<dbReference type="EMBL" id="SOZD01000012">
    <property type="protein sequence ID" value="TFF17948.1"/>
    <property type="molecule type" value="Genomic_DNA"/>
</dbReference>
<dbReference type="Proteomes" id="UP000298179">
    <property type="component" value="Unassembled WGS sequence"/>
</dbReference>
<proteinExistence type="predicted"/>
<feature type="region of interest" description="Disordered" evidence="1">
    <location>
        <begin position="1"/>
        <end position="33"/>
    </location>
</feature>
<organism evidence="2 3">
    <name type="scientific">Jiella endophytica</name>
    <dbReference type="NCBI Taxonomy" id="2558362"/>
    <lineage>
        <taxon>Bacteria</taxon>
        <taxon>Pseudomonadati</taxon>
        <taxon>Pseudomonadota</taxon>
        <taxon>Alphaproteobacteria</taxon>
        <taxon>Hyphomicrobiales</taxon>
        <taxon>Aurantimonadaceae</taxon>
        <taxon>Jiella</taxon>
    </lineage>
</organism>
<evidence type="ECO:0000313" key="2">
    <source>
        <dbReference type="EMBL" id="TFF17948.1"/>
    </source>
</evidence>
<accession>A0A4Y8R8K7</accession>
<dbReference type="AlphaFoldDB" id="A0A4Y8R8K7"/>
<comment type="caution">
    <text evidence="2">The sequence shown here is derived from an EMBL/GenBank/DDBJ whole genome shotgun (WGS) entry which is preliminary data.</text>
</comment>
<dbReference type="OrthoDB" id="361944at2"/>
<reference evidence="2 3" key="1">
    <citation type="submission" date="2019-03" db="EMBL/GenBank/DDBJ databases">
        <title>Jiella endophytica sp. nov., a novel endophytic bacterium isolated from root of Ficus microcarpa Linn. f.</title>
        <authorList>
            <person name="Tuo L."/>
        </authorList>
    </citation>
    <scope>NUCLEOTIDE SEQUENCE [LARGE SCALE GENOMIC DNA]</scope>
    <source>
        <strain evidence="2 3">CBS5Q-3</strain>
    </source>
</reference>
<protein>
    <recommendedName>
        <fullName evidence="4">BrnA antitoxin family protein</fullName>
    </recommendedName>
</protein>
<evidence type="ECO:0000313" key="3">
    <source>
        <dbReference type="Proteomes" id="UP000298179"/>
    </source>
</evidence>